<dbReference type="Proteomes" id="UP000517916">
    <property type="component" value="Unassembled WGS sequence"/>
</dbReference>
<dbReference type="EMBL" id="JACJID010000003">
    <property type="protein sequence ID" value="MBA8927368.1"/>
    <property type="molecule type" value="Genomic_DNA"/>
</dbReference>
<feature type="transmembrane region" description="Helical" evidence="1">
    <location>
        <begin position="64"/>
        <end position="82"/>
    </location>
</feature>
<keyword evidence="3" id="KW-1185">Reference proteome</keyword>
<feature type="transmembrane region" description="Helical" evidence="1">
    <location>
        <begin position="12"/>
        <end position="33"/>
    </location>
</feature>
<name>A0ABR6BKE7_9PSEU</name>
<accession>A0ABR6BKE7</accession>
<proteinExistence type="predicted"/>
<comment type="caution">
    <text evidence="2">The sequence shown here is derived from an EMBL/GenBank/DDBJ whole genome shotgun (WGS) entry which is preliminary data.</text>
</comment>
<keyword evidence="1" id="KW-0812">Transmembrane</keyword>
<keyword evidence="1" id="KW-0472">Membrane</keyword>
<feature type="transmembrane region" description="Helical" evidence="1">
    <location>
        <begin position="39"/>
        <end position="57"/>
    </location>
</feature>
<feature type="transmembrane region" description="Helical" evidence="1">
    <location>
        <begin position="94"/>
        <end position="111"/>
    </location>
</feature>
<evidence type="ECO:0000313" key="3">
    <source>
        <dbReference type="Proteomes" id="UP000517916"/>
    </source>
</evidence>
<reference evidence="2 3" key="1">
    <citation type="submission" date="2020-08" db="EMBL/GenBank/DDBJ databases">
        <title>Genomic Encyclopedia of Archaeal and Bacterial Type Strains, Phase II (KMG-II): from individual species to whole genera.</title>
        <authorList>
            <person name="Goeker M."/>
        </authorList>
    </citation>
    <scope>NUCLEOTIDE SEQUENCE [LARGE SCALE GENOMIC DNA]</scope>
    <source>
        <strain evidence="2 3">DSM 43850</strain>
    </source>
</reference>
<evidence type="ECO:0000256" key="1">
    <source>
        <dbReference type="SAM" id="Phobius"/>
    </source>
</evidence>
<protein>
    <submittedName>
        <fullName evidence="2">Intracellular septation protein A</fullName>
    </submittedName>
</protein>
<organism evidence="2 3">
    <name type="scientific">Kutzneria viridogrisea</name>
    <dbReference type="NCBI Taxonomy" id="47990"/>
    <lineage>
        <taxon>Bacteria</taxon>
        <taxon>Bacillati</taxon>
        <taxon>Actinomycetota</taxon>
        <taxon>Actinomycetes</taxon>
        <taxon>Pseudonocardiales</taxon>
        <taxon>Pseudonocardiaceae</taxon>
        <taxon>Kutzneria</taxon>
    </lineage>
</organism>
<dbReference type="RefSeq" id="WP_182838305.1">
    <property type="nucleotide sequence ID" value="NZ_BAAABQ010000057.1"/>
</dbReference>
<dbReference type="NCBIfam" id="NF041646">
    <property type="entry name" value="VC0807_fam"/>
    <property type="match status" value="1"/>
</dbReference>
<sequence length="148" mass="15668">MTAQRRTGLPWQVQLTIDVALSPVVFFALQGNFGLSTGQALLISTLVGAAWTGFVLITTRKVNAVALCVIAGMVVGAALTGVTGDPRFGVAKDSLYTGLFGLAMLASLLLPRPLMFHLVRPFATHDNDPEQVAEWNPGRRRCSAAACG</sequence>
<evidence type="ECO:0000313" key="2">
    <source>
        <dbReference type="EMBL" id="MBA8927368.1"/>
    </source>
</evidence>
<gene>
    <name evidence="2" type="ORF">BC739_004574</name>
</gene>
<keyword evidence="1" id="KW-1133">Transmembrane helix</keyword>